<dbReference type="PANTHER" id="PTHR34697:SF2">
    <property type="entry name" value="PHOSPHATIDYLGLYCEROL LYSYLTRANSFERASE"/>
    <property type="match status" value="1"/>
</dbReference>
<evidence type="ECO:0000256" key="4">
    <source>
        <dbReference type="ARBA" id="ARBA00022989"/>
    </source>
</evidence>
<dbReference type="eggNOG" id="COG2898">
    <property type="taxonomic scope" value="Bacteria"/>
</dbReference>
<dbReference type="PANTHER" id="PTHR34697">
    <property type="entry name" value="PHOSPHATIDYLGLYCEROL LYSYLTRANSFERASE"/>
    <property type="match status" value="1"/>
</dbReference>
<keyword evidence="4 7" id="KW-1133">Transmembrane helix</keyword>
<feature type="domain" description="Phosphatidylglycerol lysyltransferase C-terminal" evidence="8">
    <location>
        <begin position="571"/>
        <end position="900"/>
    </location>
</feature>
<comment type="caution">
    <text evidence="9">The sequence shown here is derived from an EMBL/GenBank/DDBJ whole genome shotgun (WGS) entry which is preliminary data.</text>
</comment>
<dbReference type="EC" id="2.3.2.3" evidence="9"/>
<feature type="transmembrane region" description="Helical" evidence="7">
    <location>
        <begin position="460"/>
        <end position="485"/>
    </location>
</feature>
<feature type="transmembrane region" description="Helical" evidence="7">
    <location>
        <begin position="387"/>
        <end position="412"/>
    </location>
</feature>
<feature type="transmembrane region" description="Helical" evidence="7">
    <location>
        <begin position="360"/>
        <end position="381"/>
    </location>
</feature>
<evidence type="ECO:0000256" key="5">
    <source>
        <dbReference type="ARBA" id="ARBA00023136"/>
    </source>
</evidence>
<feature type="compositionally biased region" description="Basic and acidic residues" evidence="6">
    <location>
        <begin position="824"/>
        <end position="845"/>
    </location>
</feature>
<feature type="transmembrane region" description="Helical" evidence="7">
    <location>
        <begin position="532"/>
        <end position="550"/>
    </location>
</feature>
<evidence type="ECO:0000313" key="9">
    <source>
        <dbReference type="EMBL" id="KFI45437.1"/>
    </source>
</evidence>
<evidence type="ECO:0000256" key="7">
    <source>
        <dbReference type="SAM" id="Phobius"/>
    </source>
</evidence>
<reference evidence="9 10" key="1">
    <citation type="submission" date="2014-03" db="EMBL/GenBank/DDBJ databases">
        <title>Genomics of Bifidobacteria.</title>
        <authorList>
            <person name="Ventura M."/>
            <person name="Milani C."/>
            <person name="Lugli G.A."/>
        </authorList>
    </citation>
    <scope>NUCLEOTIDE SEQUENCE [LARGE SCALE GENOMIC DNA]</scope>
    <source>
        <strain evidence="9 10">DSM 22767</strain>
    </source>
</reference>
<dbReference type="EC" id="6.1.1.6" evidence="9"/>
<proteinExistence type="predicted"/>
<evidence type="ECO:0000313" key="10">
    <source>
        <dbReference type="Proteomes" id="UP000029096"/>
    </source>
</evidence>
<feature type="compositionally biased region" description="Polar residues" evidence="6">
    <location>
        <begin position="1"/>
        <end position="21"/>
    </location>
</feature>
<dbReference type="Pfam" id="PF09924">
    <property type="entry name" value="LPG_synthase_C"/>
    <property type="match status" value="1"/>
</dbReference>
<feature type="transmembrane region" description="Helical" evidence="7">
    <location>
        <begin position="232"/>
        <end position="250"/>
    </location>
</feature>
<evidence type="ECO:0000259" key="8">
    <source>
        <dbReference type="Pfam" id="PF09924"/>
    </source>
</evidence>
<comment type="subcellular location">
    <subcellularLocation>
        <location evidence="1">Cell membrane</location>
        <topology evidence="1">Multi-pass membrane protein</topology>
    </subcellularLocation>
</comment>
<accession>A0A086ZFY7</accession>
<keyword evidence="9" id="KW-0808">Transferase</keyword>
<feature type="transmembrane region" description="Helical" evidence="7">
    <location>
        <begin position="424"/>
        <end position="445"/>
    </location>
</feature>
<dbReference type="InterPro" id="IPR051211">
    <property type="entry name" value="PG_lysyltransferase"/>
</dbReference>
<feature type="compositionally biased region" description="Polar residues" evidence="6">
    <location>
        <begin position="846"/>
        <end position="856"/>
    </location>
</feature>
<keyword evidence="5 7" id="KW-0472">Membrane</keyword>
<evidence type="ECO:0000256" key="3">
    <source>
        <dbReference type="ARBA" id="ARBA00022692"/>
    </source>
</evidence>
<protein>
    <submittedName>
        <fullName evidence="9">Putative membrane protein</fullName>
        <ecNumber evidence="9">2.3.2.3</ecNumber>
        <ecNumber evidence="9">6.1.1.6</ecNumber>
    </submittedName>
</protein>
<keyword evidence="3 7" id="KW-0812">Transmembrane</keyword>
<keyword evidence="10" id="KW-1185">Reference proteome</keyword>
<organism evidence="9 10">
    <name type="scientific">Bifidobacterium bohemicum DSM 22767</name>
    <dbReference type="NCBI Taxonomy" id="1437606"/>
    <lineage>
        <taxon>Bacteria</taxon>
        <taxon>Bacillati</taxon>
        <taxon>Actinomycetota</taxon>
        <taxon>Actinomycetes</taxon>
        <taxon>Bifidobacteriales</taxon>
        <taxon>Bifidobacteriaceae</taxon>
        <taxon>Bifidobacterium</taxon>
    </lineage>
</organism>
<feature type="transmembrane region" description="Helical" evidence="7">
    <location>
        <begin position="206"/>
        <end position="226"/>
    </location>
</feature>
<sequence length="947" mass="104463">MQDSDNNPQSTGAQSPDTTPEVNAPKPRVTSPSEPAGKQKNATRQRPKQSSPSSWSILGTDLTSWMRNHAFAIMVTAVFLVANIVHMAFRVVKRLKAPGYGRDMSLTQILLDQHSQRPPSGRSLRPEEIMPWLGHIVRSAFVVRSPLMLLVYTLLILVILSLAQSRLKVARTILTACVSAVIGSALGLAVCVGVDMAMRDWRYMESLPVILSPLTLVIGALMAESAYESFMWRRRIVLLVYTIIGTMLLFSGNPGDYCTLGVALTGHVMGLAMHGPARDHTSWLRGTDYETRRLFAFAQLVFAFGPILALTSTSHQGPLTNLGLFISSVWSDPDLLRACGKSHRMASCVLLSGQHSTALIGLWLHILLPMAALIIVAWGLYHGRRLAAWVGVILNAASAVFAILYYVIFPFIITPQSPIMTRNYSFMPAFVATALPPLLMAIFLLRNMEHFTVTTDGKRVLAGLLAIAGTLVITVTGYVAFALSFPNDFRPRPTFKLLLLDLLRRLLPAGFGGRRSLLITAGTLPATIVSEGFATVFWVVVVIVFILWFRDRVDVDERDRKRAEELVMLGGQSMSFMTTWEGNHYWFSQSGRCGVAYRVLHGIALTVTGPFGDPAEYQQALSDFTAFCEVNGWTPSFYAVHDEQRAELESTGWSSVQVGTEMIIDPNQWQTRGKKWQDIRTAINKAKRDGITDVMTTYEQAGFEIQQQIVEISEQWAQMKALPEMKFTLGGIEELQDPRVALLYAVDAEGTVLGVTSWLPTYRQGRVIGWTLDFMRHRTDSPNGIMEFLIARMAERLRDQGQTNPANAIEFMSLSAAPLAGMGEGRETSRSHDPKTSESAEDTHSSDAAGSPTTQTSGTAMIEHALQIAADVLEPAYAFKSLFFFKKKFQPSPAPIYICYPDAAKLAQIGFAVVNAYVPGLKPAQVVDILKTMTPSTRNDDGKADRA</sequence>
<dbReference type="EMBL" id="JGYP01000002">
    <property type="protein sequence ID" value="KFI45437.1"/>
    <property type="molecule type" value="Genomic_DNA"/>
</dbReference>
<dbReference type="InterPro" id="IPR024320">
    <property type="entry name" value="LPG_synthase_C"/>
</dbReference>
<evidence type="ECO:0000256" key="6">
    <source>
        <dbReference type="SAM" id="MobiDB-lite"/>
    </source>
</evidence>
<evidence type="ECO:0000256" key="1">
    <source>
        <dbReference type="ARBA" id="ARBA00004651"/>
    </source>
</evidence>
<dbReference type="OrthoDB" id="594838at2"/>
<dbReference type="AlphaFoldDB" id="A0A086ZFY7"/>
<dbReference type="Proteomes" id="UP000029096">
    <property type="component" value="Unassembled WGS sequence"/>
</dbReference>
<feature type="transmembrane region" description="Helical" evidence="7">
    <location>
        <begin position="294"/>
        <end position="311"/>
    </location>
</feature>
<dbReference type="GO" id="GO:0005886">
    <property type="term" value="C:plasma membrane"/>
    <property type="evidence" value="ECO:0007669"/>
    <property type="project" value="UniProtKB-SubCell"/>
</dbReference>
<gene>
    <name evidence="9" type="ORF">BBOH_1154</name>
</gene>
<evidence type="ECO:0000256" key="2">
    <source>
        <dbReference type="ARBA" id="ARBA00022475"/>
    </source>
</evidence>
<feature type="region of interest" description="Disordered" evidence="6">
    <location>
        <begin position="821"/>
        <end position="856"/>
    </location>
</feature>
<dbReference type="GO" id="GO:0050071">
    <property type="term" value="F:phosphatidylglycerol lysyltransferase activity"/>
    <property type="evidence" value="ECO:0007669"/>
    <property type="project" value="UniProtKB-EC"/>
</dbReference>
<dbReference type="GO" id="GO:0004824">
    <property type="term" value="F:lysine-tRNA ligase activity"/>
    <property type="evidence" value="ECO:0007669"/>
    <property type="project" value="UniProtKB-EC"/>
</dbReference>
<feature type="transmembrane region" description="Helical" evidence="7">
    <location>
        <begin position="147"/>
        <end position="167"/>
    </location>
</feature>
<feature type="transmembrane region" description="Helical" evidence="7">
    <location>
        <begin position="173"/>
        <end position="194"/>
    </location>
</feature>
<keyword evidence="2" id="KW-1003">Cell membrane</keyword>
<name>A0A086ZFY7_9BIFI</name>
<keyword evidence="9" id="KW-0436">Ligase</keyword>
<feature type="transmembrane region" description="Helical" evidence="7">
    <location>
        <begin position="70"/>
        <end position="92"/>
    </location>
</feature>
<dbReference type="RefSeq" id="WP_052118154.1">
    <property type="nucleotide sequence ID" value="NZ_JDUS01000005.1"/>
</dbReference>
<dbReference type="GO" id="GO:0055091">
    <property type="term" value="P:phospholipid homeostasis"/>
    <property type="evidence" value="ECO:0007669"/>
    <property type="project" value="TreeGrafter"/>
</dbReference>
<dbReference type="STRING" id="1437606.BBOH_1154"/>
<feature type="region of interest" description="Disordered" evidence="6">
    <location>
        <begin position="1"/>
        <end position="55"/>
    </location>
</feature>
<keyword evidence="9" id="KW-0012">Acyltransferase</keyword>